<proteinExistence type="predicted"/>
<dbReference type="Gene3D" id="3.40.50.410">
    <property type="entry name" value="von Willebrand factor, type A domain"/>
    <property type="match status" value="1"/>
</dbReference>
<dbReference type="SUPFAM" id="SSF53300">
    <property type="entry name" value="vWA-like"/>
    <property type="match status" value="1"/>
</dbReference>
<name>A0A179B355_9ACTO</name>
<dbReference type="STRING" id="1823756.A4H34_02815"/>
<reference evidence="3 4" key="1">
    <citation type="submission" date="2016-04" db="EMBL/GenBank/DDBJ databases">
        <title>Peptidophaga gingivicola gen. nov., sp. nov., isolated from human subgingival plaque.</title>
        <authorList>
            <person name="Beall C.J."/>
            <person name="Mokrzan E.M."/>
            <person name="Griffen A.L."/>
            <person name="Leys E.J."/>
        </authorList>
    </citation>
    <scope>NUCLEOTIDE SEQUENCE [LARGE SCALE GENOMIC DNA]</scope>
    <source>
        <strain evidence="3 4">BA112</strain>
    </source>
</reference>
<evidence type="ECO:0000313" key="4">
    <source>
        <dbReference type="Proteomes" id="UP000078368"/>
    </source>
</evidence>
<gene>
    <name evidence="3" type="ORF">A4H34_02815</name>
</gene>
<dbReference type="SMART" id="SM00327">
    <property type="entry name" value="VWA"/>
    <property type="match status" value="1"/>
</dbReference>
<accession>A0A179B355</accession>
<keyword evidence="1" id="KW-1133">Transmembrane helix</keyword>
<feature type="transmembrane region" description="Helical" evidence="1">
    <location>
        <begin position="5"/>
        <end position="23"/>
    </location>
</feature>
<dbReference type="InterPro" id="IPR002035">
    <property type="entry name" value="VWF_A"/>
</dbReference>
<keyword evidence="1" id="KW-0472">Membrane</keyword>
<organism evidence="3 4">
    <name type="scientific">Peptidiphaga gingivicola</name>
    <dbReference type="NCBI Taxonomy" id="2741497"/>
    <lineage>
        <taxon>Bacteria</taxon>
        <taxon>Bacillati</taxon>
        <taxon>Actinomycetota</taxon>
        <taxon>Actinomycetes</taxon>
        <taxon>Actinomycetales</taxon>
        <taxon>Actinomycetaceae</taxon>
        <taxon>Peptidiphaga</taxon>
    </lineage>
</organism>
<keyword evidence="4" id="KW-1185">Reference proteome</keyword>
<evidence type="ECO:0000256" key="1">
    <source>
        <dbReference type="SAM" id="Phobius"/>
    </source>
</evidence>
<feature type="transmembrane region" description="Helical" evidence="1">
    <location>
        <begin position="55"/>
        <end position="76"/>
    </location>
</feature>
<dbReference type="CDD" id="cd00198">
    <property type="entry name" value="vWFA"/>
    <property type="match status" value="1"/>
</dbReference>
<dbReference type="InterPro" id="IPR036465">
    <property type="entry name" value="vWFA_dom_sf"/>
</dbReference>
<comment type="caution">
    <text evidence="3">The sequence shown here is derived from an EMBL/GenBank/DDBJ whole genome shotgun (WGS) entry which is preliminary data.</text>
</comment>
<feature type="domain" description="VWFA" evidence="2">
    <location>
        <begin position="90"/>
        <end position="276"/>
    </location>
</feature>
<protein>
    <recommendedName>
        <fullName evidence="2">VWFA domain-containing protein</fullName>
    </recommendedName>
</protein>
<dbReference type="Pfam" id="PF13519">
    <property type="entry name" value="VWA_2"/>
    <property type="match status" value="1"/>
</dbReference>
<evidence type="ECO:0000259" key="2">
    <source>
        <dbReference type="SMART" id="SM00327"/>
    </source>
</evidence>
<dbReference type="Proteomes" id="UP000078368">
    <property type="component" value="Unassembled WGS sequence"/>
</dbReference>
<keyword evidence="1" id="KW-0812">Transmembrane</keyword>
<sequence length="321" mass="35024">MPWAIPLICFAAAAIGLAAWFLGKDRRAWSVSYVAHTRFLRRGARYRSRMTRLRLAAAVLVAAMGAAVVSSAVIAARPSELRTHSSKLASRDLILCLDVSGSVEAFDAQVLKTFAEMVDQFHGERVALVVWNRSSTVVFPLSDDYAMVKEELGRVRKVLQGGRDVDDLYTRTSAGDRFTGASLIGDGLVSCTQSFDYADKDRSRTILFATDNWLEGSPAFELKEAASIAQKRKIRVLGLLISGYPQGRDEFRSTIQGIGGKVYDARGARAGDQIVKEVQAQDKKELAGAADVSVVDTPGRWPALAGIAVVLIIGLAWRYRL</sequence>
<dbReference type="AlphaFoldDB" id="A0A179B355"/>
<dbReference type="EMBL" id="LVZK01000001">
    <property type="protein sequence ID" value="OAP86126.1"/>
    <property type="molecule type" value="Genomic_DNA"/>
</dbReference>
<evidence type="ECO:0000313" key="3">
    <source>
        <dbReference type="EMBL" id="OAP86126.1"/>
    </source>
</evidence>